<dbReference type="STRING" id="1797768.A3C59_02025"/>
<feature type="domain" description="Transglycosylase SLT" evidence="1">
    <location>
        <begin position="133"/>
        <end position="212"/>
    </location>
</feature>
<dbReference type="InterPro" id="IPR008258">
    <property type="entry name" value="Transglycosylase_SLT_dom_1"/>
</dbReference>
<evidence type="ECO:0000259" key="1">
    <source>
        <dbReference type="Pfam" id="PF01464"/>
    </source>
</evidence>
<gene>
    <name evidence="2" type="ORF">A3C59_02025</name>
</gene>
<sequence length="311" mass="34863">MADAVSTESISQLKAIDPPRASILERKFLTEYAAPALIGVVLAMTVLGAREHFISKDPTPNIQQSTRITEVAPIARPSLEPVIKIPEQPGKIEKIKAEYFGDPVQMAKDVLVEERLVRNIVNDVRLNIPQQDKDFWVKRMLGIIAIESESGVHASSGVAFGLVQLKQETANELAGEYKMPTPNLFNPVENIFFGIAYQIKWADRYGKDLALWTHHLGSGNMDEVLLAYLKPLLPEGDSLTEKGISSNAQLKRYIEHYGVTTEVLINDLFSKNSIVKKRLIELKAYNDKTDQYWLKYRDVMDAIAQVQGTRG</sequence>
<dbReference type="EMBL" id="MFCV01000018">
    <property type="protein sequence ID" value="OGE32942.1"/>
    <property type="molecule type" value="Genomic_DNA"/>
</dbReference>
<dbReference type="Gene3D" id="1.10.530.10">
    <property type="match status" value="1"/>
</dbReference>
<dbReference type="Proteomes" id="UP000176902">
    <property type="component" value="Unassembled WGS sequence"/>
</dbReference>
<accession>A0A1F5JWC2</accession>
<protein>
    <recommendedName>
        <fullName evidence="1">Transglycosylase SLT domain-containing protein</fullName>
    </recommendedName>
</protein>
<dbReference type="Pfam" id="PF01464">
    <property type="entry name" value="SLT"/>
    <property type="match status" value="1"/>
</dbReference>
<dbReference type="InterPro" id="IPR023346">
    <property type="entry name" value="Lysozyme-like_dom_sf"/>
</dbReference>
<reference evidence="2 3" key="1">
    <citation type="journal article" date="2016" name="Nat. Commun.">
        <title>Thousands of microbial genomes shed light on interconnected biogeochemical processes in an aquifer system.</title>
        <authorList>
            <person name="Anantharaman K."/>
            <person name="Brown C.T."/>
            <person name="Hug L.A."/>
            <person name="Sharon I."/>
            <person name="Castelle C.J."/>
            <person name="Probst A.J."/>
            <person name="Thomas B.C."/>
            <person name="Singh A."/>
            <person name="Wilkins M.J."/>
            <person name="Karaoz U."/>
            <person name="Brodie E.L."/>
            <person name="Williams K.H."/>
            <person name="Hubbard S.S."/>
            <person name="Banfield J.F."/>
        </authorList>
    </citation>
    <scope>NUCLEOTIDE SEQUENCE [LARGE SCALE GENOMIC DNA]</scope>
</reference>
<proteinExistence type="predicted"/>
<evidence type="ECO:0000313" key="3">
    <source>
        <dbReference type="Proteomes" id="UP000176902"/>
    </source>
</evidence>
<evidence type="ECO:0000313" key="2">
    <source>
        <dbReference type="EMBL" id="OGE32942.1"/>
    </source>
</evidence>
<dbReference type="CDD" id="cd00254">
    <property type="entry name" value="LT-like"/>
    <property type="match status" value="1"/>
</dbReference>
<organism evidence="2 3">
    <name type="scientific">Candidatus Daviesbacteria bacterium RIFCSPHIGHO2_02_FULL_36_13</name>
    <dbReference type="NCBI Taxonomy" id="1797768"/>
    <lineage>
        <taxon>Bacteria</taxon>
        <taxon>Candidatus Daviesiibacteriota</taxon>
    </lineage>
</organism>
<name>A0A1F5JWC2_9BACT</name>
<dbReference type="SUPFAM" id="SSF53955">
    <property type="entry name" value="Lysozyme-like"/>
    <property type="match status" value="1"/>
</dbReference>
<dbReference type="AlphaFoldDB" id="A0A1F5JWC2"/>
<comment type="caution">
    <text evidence="2">The sequence shown here is derived from an EMBL/GenBank/DDBJ whole genome shotgun (WGS) entry which is preliminary data.</text>
</comment>